<accession>A0ACC0D5G5</accession>
<dbReference type="Proteomes" id="UP001497680">
    <property type="component" value="Unassembled WGS sequence"/>
</dbReference>
<proteinExistence type="predicted"/>
<sequence>MLLGLFFSLLILLGTLLAEVTTLRILTVALAAWQDGPYHIQIEIRSRGRSSCVRAMINLLTYWRDVVLLESVIQVHGDLPIHRWNPAHLVRLVCPILPLPPFGTRPIELCR</sequence>
<dbReference type="EMBL" id="MU394304">
    <property type="protein sequence ID" value="KAI6087922.1"/>
    <property type="molecule type" value="Genomic_DNA"/>
</dbReference>
<keyword evidence="2" id="KW-1185">Reference proteome</keyword>
<reference evidence="1 2" key="1">
    <citation type="journal article" date="2022" name="New Phytol.">
        <title>Ecological generalism drives hyperdiversity of secondary metabolite gene clusters in xylarialean endophytes.</title>
        <authorList>
            <person name="Franco M.E.E."/>
            <person name="Wisecaver J.H."/>
            <person name="Arnold A.E."/>
            <person name="Ju Y.M."/>
            <person name="Slot J.C."/>
            <person name="Ahrendt S."/>
            <person name="Moore L.P."/>
            <person name="Eastman K.E."/>
            <person name="Scott K."/>
            <person name="Konkel Z."/>
            <person name="Mondo S.J."/>
            <person name="Kuo A."/>
            <person name="Hayes R.D."/>
            <person name="Haridas S."/>
            <person name="Andreopoulos B."/>
            <person name="Riley R."/>
            <person name="LaButti K."/>
            <person name="Pangilinan J."/>
            <person name="Lipzen A."/>
            <person name="Amirebrahimi M."/>
            <person name="Yan J."/>
            <person name="Adam C."/>
            <person name="Keymanesh K."/>
            <person name="Ng V."/>
            <person name="Louie K."/>
            <person name="Northen T."/>
            <person name="Drula E."/>
            <person name="Henrissat B."/>
            <person name="Hsieh H.M."/>
            <person name="Youens-Clark K."/>
            <person name="Lutzoni F."/>
            <person name="Miadlikowska J."/>
            <person name="Eastwood D.C."/>
            <person name="Hamelin R.C."/>
            <person name="Grigoriev I.V."/>
            <person name="U'Ren J.M."/>
        </authorList>
    </citation>
    <scope>NUCLEOTIDE SEQUENCE [LARGE SCALE GENOMIC DNA]</scope>
    <source>
        <strain evidence="1 2">ER1909</strain>
    </source>
</reference>
<gene>
    <name evidence="1" type="ORF">F4821DRAFT_97206</name>
</gene>
<evidence type="ECO:0000313" key="1">
    <source>
        <dbReference type="EMBL" id="KAI6087922.1"/>
    </source>
</evidence>
<protein>
    <submittedName>
        <fullName evidence="1">Uncharacterized protein</fullName>
    </submittedName>
</protein>
<comment type="caution">
    <text evidence="1">The sequence shown here is derived from an EMBL/GenBank/DDBJ whole genome shotgun (WGS) entry which is preliminary data.</text>
</comment>
<organism evidence="1 2">
    <name type="scientific">Hypoxylon rubiginosum</name>
    <dbReference type="NCBI Taxonomy" id="110542"/>
    <lineage>
        <taxon>Eukaryota</taxon>
        <taxon>Fungi</taxon>
        <taxon>Dikarya</taxon>
        <taxon>Ascomycota</taxon>
        <taxon>Pezizomycotina</taxon>
        <taxon>Sordariomycetes</taxon>
        <taxon>Xylariomycetidae</taxon>
        <taxon>Xylariales</taxon>
        <taxon>Hypoxylaceae</taxon>
        <taxon>Hypoxylon</taxon>
    </lineage>
</organism>
<evidence type="ECO:0000313" key="2">
    <source>
        <dbReference type="Proteomes" id="UP001497680"/>
    </source>
</evidence>
<name>A0ACC0D5G5_9PEZI</name>